<gene>
    <name evidence="2" type="ORF">ECPE_LOCUS16887</name>
</gene>
<accession>A0A183BCF2</accession>
<keyword evidence="3" id="KW-1185">Reference proteome</keyword>
<name>A0A183BCF2_9TREM</name>
<dbReference type="Proteomes" id="UP000272942">
    <property type="component" value="Unassembled WGS sequence"/>
</dbReference>
<dbReference type="OrthoDB" id="6280013at2759"/>
<dbReference type="WBParaSite" id="ECPE_0001693001-mRNA-1">
    <property type="protein sequence ID" value="ECPE_0001693001-mRNA-1"/>
    <property type="gene ID" value="ECPE_0001693001"/>
</dbReference>
<organism evidence="4">
    <name type="scientific">Echinostoma caproni</name>
    <dbReference type="NCBI Taxonomy" id="27848"/>
    <lineage>
        <taxon>Eukaryota</taxon>
        <taxon>Metazoa</taxon>
        <taxon>Spiralia</taxon>
        <taxon>Lophotrochozoa</taxon>
        <taxon>Platyhelminthes</taxon>
        <taxon>Trematoda</taxon>
        <taxon>Digenea</taxon>
        <taxon>Plagiorchiida</taxon>
        <taxon>Echinostomata</taxon>
        <taxon>Echinostomatoidea</taxon>
        <taxon>Echinostomatidae</taxon>
        <taxon>Echinostoma</taxon>
    </lineage>
</organism>
<feature type="region of interest" description="Disordered" evidence="1">
    <location>
        <begin position="92"/>
        <end position="116"/>
    </location>
</feature>
<proteinExistence type="predicted"/>
<evidence type="ECO:0000313" key="2">
    <source>
        <dbReference type="EMBL" id="VDP94161.1"/>
    </source>
</evidence>
<dbReference type="EMBL" id="UZAN01066405">
    <property type="protein sequence ID" value="VDP94161.1"/>
    <property type="molecule type" value="Genomic_DNA"/>
</dbReference>
<evidence type="ECO:0000313" key="4">
    <source>
        <dbReference type="WBParaSite" id="ECPE_0001693001-mRNA-1"/>
    </source>
</evidence>
<sequence length="213" mass="24201">MGVPFAPQPESRSLWLATTDRKDQNVGSSIYEDPSFRVMVTYEEQTANLGRLANEYGRLYSPAYPFPVAPGEPSVRIQTKCRLCTTNMATGMGSPKYASDTSSDDEKRQNNEMISSDIRTKLPLLTTLPPSYQQYEPLSMFEADTNLTLWKAKTKRHLLGVPPEYQSIRILDRLSDRVQKLVLQQHVDEECPPRKIWETIDSLFPDLEDPVSA</sequence>
<reference evidence="4" key="1">
    <citation type="submission" date="2016-06" db="UniProtKB">
        <authorList>
            <consortium name="WormBaseParasite"/>
        </authorList>
    </citation>
    <scope>IDENTIFICATION</scope>
</reference>
<reference evidence="2 3" key="2">
    <citation type="submission" date="2018-11" db="EMBL/GenBank/DDBJ databases">
        <authorList>
            <consortium name="Pathogen Informatics"/>
        </authorList>
    </citation>
    <scope>NUCLEOTIDE SEQUENCE [LARGE SCALE GENOMIC DNA]</scope>
    <source>
        <strain evidence="2 3">Egypt</strain>
    </source>
</reference>
<evidence type="ECO:0000313" key="3">
    <source>
        <dbReference type="Proteomes" id="UP000272942"/>
    </source>
</evidence>
<dbReference type="AlphaFoldDB" id="A0A183BCF2"/>
<evidence type="ECO:0000256" key="1">
    <source>
        <dbReference type="SAM" id="MobiDB-lite"/>
    </source>
</evidence>
<protein>
    <submittedName>
        <fullName evidence="2 4">Uncharacterized protein</fullName>
    </submittedName>
</protein>